<feature type="compositionally biased region" description="Basic and acidic residues" evidence="1">
    <location>
        <begin position="74"/>
        <end position="94"/>
    </location>
</feature>
<protein>
    <submittedName>
        <fullName evidence="3">Uncharacterized protein</fullName>
    </submittedName>
</protein>
<organism evidence="3 4">
    <name type="scientific">Streptomyces parvulus</name>
    <dbReference type="NCBI Taxonomy" id="146923"/>
    <lineage>
        <taxon>Bacteria</taxon>
        <taxon>Bacillati</taxon>
        <taxon>Actinomycetota</taxon>
        <taxon>Actinomycetes</taxon>
        <taxon>Kitasatosporales</taxon>
        <taxon>Streptomycetaceae</taxon>
        <taxon>Streptomyces</taxon>
    </lineage>
</organism>
<name>A0A191V805_9ACTN</name>
<dbReference type="AlphaFoldDB" id="A0A191V805"/>
<accession>A0A191V805</accession>
<sequence>MRRPRAAAAVLLAWALLFLLAPGSSALAESPADPARVAVAAVTETAGEAGPGEGESAHRHAAVRAPRAAGPSGADDRGTARAARADARLPDGTRSRRPCPSPGGPAGAGARDVRELQTFRC</sequence>
<evidence type="ECO:0000256" key="2">
    <source>
        <dbReference type="SAM" id="SignalP"/>
    </source>
</evidence>
<reference evidence="3 4" key="1">
    <citation type="submission" date="2016-05" db="EMBL/GenBank/DDBJ databases">
        <title>Non-Contiguous Finished Genome Sequence of Streptomyces parvulus 2297 Integrated Site-Specifically with Actinophage R4.</title>
        <authorList>
            <person name="Nishizawa T."/>
            <person name="Miura T."/>
            <person name="Harada C."/>
            <person name="Guo Y."/>
            <person name="Narisawa K."/>
            <person name="Ohta H."/>
            <person name="Takahashi H."/>
            <person name="Shirai M."/>
        </authorList>
    </citation>
    <scope>NUCLEOTIDE SEQUENCE [LARGE SCALE GENOMIC DNA]</scope>
    <source>
        <strain evidence="3 4">2297</strain>
    </source>
</reference>
<dbReference type="Proteomes" id="UP000078468">
    <property type="component" value="Chromosome"/>
</dbReference>
<feature type="signal peptide" evidence="2">
    <location>
        <begin position="1"/>
        <end position="28"/>
    </location>
</feature>
<gene>
    <name evidence="3" type="ORF">Spa2297_30965</name>
</gene>
<proteinExistence type="predicted"/>
<feature type="chain" id="PRO_5043780680" evidence="2">
    <location>
        <begin position="29"/>
        <end position="121"/>
    </location>
</feature>
<dbReference type="KEGG" id="spav:Spa2297_30965"/>
<evidence type="ECO:0000313" key="3">
    <source>
        <dbReference type="EMBL" id="ANJ11023.1"/>
    </source>
</evidence>
<dbReference type="GeneID" id="91309336"/>
<dbReference type="EMBL" id="CP015866">
    <property type="protein sequence ID" value="ANJ11023.1"/>
    <property type="molecule type" value="Genomic_DNA"/>
</dbReference>
<evidence type="ECO:0000313" key="4">
    <source>
        <dbReference type="Proteomes" id="UP000078468"/>
    </source>
</evidence>
<feature type="compositionally biased region" description="Basic and acidic residues" evidence="1">
    <location>
        <begin position="111"/>
        <end position="121"/>
    </location>
</feature>
<keyword evidence="2" id="KW-0732">Signal</keyword>
<feature type="compositionally biased region" description="Low complexity" evidence="1">
    <location>
        <begin position="63"/>
        <end position="73"/>
    </location>
</feature>
<feature type="region of interest" description="Disordered" evidence="1">
    <location>
        <begin position="46"/>
        <end position="121"/>
    </location>
</feature>
<evidence type="ECO:0000256" key="1">
    <source>
        <dbReference type="SAM" id="MobiDB-lite"/>
    </source>
</evidence>
<dbReference type="RefSeq" id="WP_064731352.1">
    <property type="nucleotide sequence ID" value="NZ_BMRX01000004.1"/>
</dbReference>